<dbReference type="InterPro" id="IPR029044">
    <property type="entry name" value="Nucleotide-diphossugar_trans"/>
</dbReference>
<evidence type="ECO:0000259" key="1">
    <source>
        <dbReference type="Pfam" id="PF00535"/>
    </source>
</evidence>
<dbReference type="EMBL" id="BMHY01000007">
    <property type="protein sequence ID" value="GGG76446.1"/>
    <property type="molecule type" value="Genomic_DNA"/>
</dbReference>
<feature type="domain" description="Glycosyltransferase 2-like" evidence="1">
    <location>
        <begin position="1"/>
        <end position="80"/>
    </location>
</feature>
<proteinExistence type="predicted"/>
<sequence length="240" mass="27238">MNTGLEQASGDIIVLTDDDTVAYPDWLEKIALHYQANERLGGLGGKDWVYHSGQLETGRKNRVGQLLWFGRMIGNHHIGYGEARQADILKGANMSFRKKAIEGLLFDKNLKGSGAQVHMEVAFCLAVKKKGWEIIYDPNVCVNHFPAERFDEDKRNTFHEAAFFNIAHNETYAILRSLGAVKRSVYLFWALLIGSKASPGIIQWIRLMPIDKSAALKKLFISLKGRVEGWRTWKLYRNSN</sequence>
<reference evidence="2 3" key="1">
    <citation type="journal article" date="2014" name="Int. J. Syst. Evol. Microbiol.">
        <title>Complete genome sequence of Corynebacterium casei LMG S-19264T (=DSM 44701T), isolated from a smear-ripened cheese.</title>
        <authorList>
            <consortium name="US DOE Joint Genome Institute (JGI-PGF)"/>
            <person name="Walter F."/>
            <person name="Albersmeier A."/>
            <person name="Kalinowski J."/>
            <person name="Ruckert C."/>
        </authorList>
    </citation>
    <scope>NUCLEOTIDE SEQUENCE [LARGE SCALE GENOMIC DNA]</scope>
    <source>
        <strain evidence="2 3">CGMCC 1.15286</strain>
    </source>
</reference>
<dbReference type="PANTHER" id="PTHR43685:SF14">
    <property type="entry name" value="GLYCOSYLTRANSFERASE 2-LIKE DOMAIN-CONTAINING PROTEIN"/>
    <property type="match status" value="1"/>
</dbReference>
<dbReference type="Gene3D" id="3.90.550.10">
    <property type="entry name" value="Spore Coat Polysaccharide Biosynthesis Protein SpsA, Chain A"/>
    <property type="match status" value="1"/>
</dbReference>
<organism evidence="2 3">
    <name type="scientific">Paenibacillus radicis</name>
    <name type="common">ex Gao et al. 2016</name>
    <dbReference type="NCBI Taxonomy" id="1737354"/>
    <lineage>
        <taxon>Bacteria</taxon>
        <taxon>Bacillati</taxon>
        <taxon>Bacillota</taxon>
        <taxon>Bacilli</taxon>
        <taxon>Bacillales</taxon>
        <taxon>Paenibacillaceae</taxon>
        <taxon>Paenibacillus</taxon>
    </lineage>
</organism>
<protein>
    <recommendedName>
        <fullName evidence="1">Glycosyltransferase 2-like domain-containing protein</fullName>
    </recommendedName>
</protein>
<dbReference type="InterPro" id="IPR001173">
    <property type="entry name" value="Glyco_trans_2-like"/>
</dbReference>
<dbReference type="InterPro" id="IPR050834">
    <property type="entry name" value="Glycosyltransf_2"/>
</dbReference>
<gene>
    <name evidence="2" type="ORF">GCM10010918_36200</name>
</gene>
<comment type="caution">
    <text evidence="2">The sequence shown here is derived from an EMBL/GenBank/DDBJ whole genome shotgun (WGS) entry which is preliminary data.</text>
</comment>
<dbReference type="Pfam" id="PF00535">
    <property type="entry name" value="Glycos_transf_2"/>
    <property type="match status" value="1"/>
</dbReference>
<dbReference type="PANTHER" id="PTHR43685">
    <property type="entry name" value="GLYCOSYLTRANSFERASE"/>
    <property type="match status" value="1"/>
</dbReference>
<evidence type="ECO:0000313" key="2">
    <source>
        <dbReference type="EMBL" id="GGG76446.1"/>
    </source>
</evidence>
<evidence type="ECO:0000313" key="3">
    <source>
        <dbReference type="Proteomes" id="UP000600247"/>
    </source>
</evidence>
<dbReference type="SUPFAM" id="SSF53448">
    <property type="entry name" value="Nucleotide-diphospho-sugar transferases"/>
    <property type="match status" value="1"/>
</dbReference>
<keyword evidence="3" id="KW-1185">Reference proteome</keyword>
<name>A0A917HEF6_9BACL</name>
<dbReference type="Proteomes" id="UP000600247">
    <property type="component" value="Unassembled WGS sequence"/>
</dbReference>
<accession>A0A917HEF6</accession>
<dbReference type="AlphaFoldDB" id="A0A917HEF6"/>